<name>A0A6J6JF01_9ZZZZ</name>
<accession>A0A6J6JF01</accession>
<sequence>MSELLRIASALRRASDDDLKAVISQRMVNSSGLRDFFDLADSLSQPKSVASTVAGLPKQQIAALVAILDGEQPEESAADRLCRLMLIDRASDGTYALFESTAACLQTLALDTDVASVELLDSSVPSQLEVDRDSGIAAFETSQALTELVFDVEQRFIREVGKKNVGLPDIKRLAQHVRQTNDFAREVYELANHADLIGLANGRWQLGPQALAWLDWQPERRHQHLMQIWLRLLGESSATDLLQSIESNQAVATVSLKRELRENYPFADGAVSSRISRVVSFAERIGLSHNGFLSSWALSALGGELPAAANSASAFLPKPQRKLICQADLSLIAPGPLPTDVEIAVRRFADTEQIGMASTYRMSALSISHGLETGLTEEDIRGWLLELTGKSLPQPVDYLIREAAQRFGRLTVGAGELETKSVIKSLDSILLAQILNESKLKPFAMYALPDGSIGCRFEPEMVYFGLREAGFSAVRIDSNGNILSPRTPLGTSEQSANPTTVDADIQRLREQEEKLGSEPDGDDLVRSIQLAIKNKSIIVIGVTTNTGAELEFTLEPIGFANGRLRAKDKKADIERTLPLASITRVSLG</sequence>
<dbReference type="Pfam" id="PF13625">
    <property type="entry name" value="Helicase_C_3"/>
    <property type="match status" value="1"/>
</dbReference>
<dbReference type="AlphaFoldDB" id="A0A6J6JF01"/>
<dbReference type="InterPro" id="IPR032830">
    <property type="entry name" value="XPB/Ssl2_N"/>
</dbReference>
<reference evidence="2" key="1">
    <citation type="submission" date="2020-05" db="EMBL/GenBank/DDBJ databases">
        <authorList>
            <person name="Chiriac C."/>
            <person name="Salcher M."/>
            <person name="Ghai R."/>
            <person name="Kavagutti S V."/>
        </authorList>
    </citation>
    <scope>NUCLEOTIDE SEQUENCE</scope>
</reference>
<evidence type="ECO:0000259" key="1">
    <source>
        <dbReference type="Pfam" id="PF13625"/>
    </source>
</evidence>
<evidence type="ECO:0000313" key="2">
    <source>
        <dbReference type="EMBL" id="CAB4634549.1"/>
    </source>
</evidence>
<dbReference type="EMBL" id="CAEZVN010000065">
    <property type="protein sequence ID" value="CAB4634549.1"/>
    <property type="molecule type" value="Genomic_DNA"/>
</dbReference>
<organism evidence="2">
    <name type="scientific">freshwater metagenome</name>
    <dbReference type="NCBI Taxonomy" id="449393"/>
    <lineage>
        <taxon>unclassified sequences</taxon>
        <taxon>metagenomes</taxon>
        <taxon>ecological metagenomes</taxon>
    </lineage>
</organism>
<protein>
    <submittedName>
        <fullName evidence="2">Unannotated protein</fullName>
    </submittedName>
</protein>
<gene>
    <name evidence="2" type="ORF">UFOPK2001_00750</name>
</gene>
<feature type="domain" description="Helicase XPB/Ssl2 N-terminal" evidence="1">
    <location>
        <begin position="323"/>
        <end position="444"/>
    </location>
</feature>
<proteinExistence type="predicted"/>